<feature type="compositionally biased region" description="Basic and acidic residues" evidence="1">
    <location>
        <begin position="861"/>
        <end position="871"/>
    </location>
</feature>
<feature type="compositionally biased region" description="Basic and acidic residues" evidence="1">
    <location>
        <begin position="801"/>
        <end position="822"/>
    </location>
</feature>
<dbReference type="KEGG" id="phet:94289444"/>
<feature type="region of interest" description="Disordered" evidence="1">
    <location>
        <begin position="837"/>
        <end position="883"/>
    </location>
</feature>
<proteinExistence type="predicted"/>
<sequence length="907" mass="96165">MSSHTNADSLEAAFTRRATMSPQRRHAAQYHPRNSPARIPYTSFAQRTAEATFYGTAPLLAHISRSGDEGGVSRHEKQFSCRPQRSHTRTGCSSALQRHQHHHHDSSAHRRTDVSPLWCRERLLASASPAPVPEASAARRVQRGSRYQAHGSHGTARVSRKQLPPPGRQATLALRSRRGEADCAVVEERLYEERFARHHRSRQPPTSVSALSSPPTKAAIPTVDITHQGEPSWWPLSSLRTTSRVQRLLCKLEAEAQRAGCPATGVADGDRSTVDLYRALFLQALADGATWESRARTLEARAHASAKREARLTQQLRHARRNVKLLAAYVEGAMRMMDALNQRTVSGTSASTPTKMTALGSTSSMPSGAPAETVATSTAVDVGSPCPGRPTPGNAVSKLIQSSLRRSLNLVCGPSGSDSRHRDDDTDAEKSSIATSDVAVQRMGGRPHAIAAQGLGGGRASPHSHAESAAFVHRVADTRRTQQFKDGEVGYLGTGVHAQYPVRRTACGSQDKGKAVREPSCCGTDELIAHTPSRPELSAEVVQASEKPHRESATLHSHTGIAAPVDTDVEGTASDPATSISSLHPSLGHAINSPTSLGTESAVHESASSNGSAAALRAETTSAVHSLLELLRSRDASRGATSTQAGCCAASAFGSVSKQPSQIAATRYSVDYEVTVAGATQSYSPREAAHPRPAMPAMTLSSFSSAASQLLGGSPEQQREANISPAASLSLLASSSPSSLCDSGPLIPLPPLLPRGVKGGGGGGTPPVHKKAGNAVPISSSELMSTLSPSPSCRPQRSSTRHIDPHDRDDCAQTHSNGDSEHLSSGWESFEALNSAHDSDMAPLPSPKREVEGGGAPAAHHTSETRSRDASGDNIMSPRKELFGSDDYAKWRAQLESHLNSRCVSDI</sequence>
<keyword evidence="3" id="KW-1185">Reference proteome</keyword>
<feature type="compositionally biased region" description="Polar residues" evidence="1">
    <location>
        <begin position="344"/>
        <end position="366"/>
    </location>
</feature>
<feature type="region of interest" description="Disordered" evidence="1">
    <location>
        <begin position="410"/>
        <end position="443"/>
    </location>
</feature>
<protein>
    <submittedName>
        <fullName evidence="2">Uncharacterized protein</fullName>
    </submittedName>
</protein>
<gene>
    <name evidence="2" type="ORF">JKF63_03363</name>
</gene>
<feature type="region of interest" description="Disordered" evidence="1">
    <location>
        <begin position="196"/>
        <end position="216"/>
    </location>
</feature>
<name>A0A836I235_9TRYP</name>
<feature type="region of interest" description="Disordered" evidence="1">
    <location>
        <begin position="752"/>
        <end position="824"/>
    </location>
</feature>
<dbReference type="GeneID" id="94289444"/>
<feature type="compositionally biased region" description="Polar residues" evidence="1">
    <location>
        <begin position="575"/>
        <end position="584"/>
    </location>
</feature>
<dbReference type="EMBL" id="JAFJZO010000027">
    <property type="protein sequence ID" value="KAG5501534.1"/>
    <property type="molecule type" value="Genomic_DNA"/>
</dbReference>
<feature type="region of interest" description="Disordered" evidence="1">
    <location>
        <begin position="1"/>
        <end position="38"/>
    </location>
</feature>
<dbReference type="OrthoDB" id="267912at2759"/>
<comment type="caution">
    <text evidence="2">The sequence shown here is derived from an EMBL/GenBank/DDBJ whole genome shotgun (WGS) entry which is preliminary data.</text>
</comment>
<feature type="region of interest" description="Disordered" evidence="1">
    <location>
        <begin position="65"/>
        <end position="111"/>
    </location>
</feature>
<feature type="compositionally biased region" description="Basic and acidic residues" evidence="1">
    <location>
        <begin position="65"/>
        <end position="79"/>
    </location>
</feature>
<feature type="region of interest" description="Disordered" evidence="1">
    <location>
        <begin position="572"/>
        <end position="613"/>
    </location>
</feature>
<dbReference type="RefSeq" id="XP_067756157.1">
    <property type="nucleotide sequence ID" value="XM_067899367.1"/>
</dbReference>
<dbReference type="Proteomes" id="UP000674318">
    <property type="component" value="Unassembled WGS sequence"/>
</dbReference>
<organism evidence="2 3">
    <name type="scientific">Porcisia hertigi</name>
    <dbReference type="NCBI Taxonomy" id="2761500"/>
    <lineage>
        <taxon>Eukaryota</taxon>
        <taxon>Discoba</taxon>
        <taxon>Euglenozoa</taxon>
        <taxon>Kinetoplastea</taxon>
        <taxon>Metakinetoplastina</taxon>
        <taxon>Trypanosomatida</taxon>
        <taxon>Trypanosomatidae</taxon>
        <taxon>Leishmaniinae</taxon>
        <taxon>Porcisia</taxon>
    </lineage>
</organism>
<feature type="region of interest" description="Disordered" evidence="1">
    <location>
        <begin position="344"/>
        <end position="396"/>
    </location>
</feature>
<dbReference type="AlphaFoldDB" id="A0A836I235"/>
<evidence type="ECO:0000313" key="3">
    <source>
        <dbReference type="Proteomes" id="UP000674318"/>
    </source>
</evidence>
<feature type="compositionally biased region" description="Low complexity" evidence="1">
    <location>
        <begin position="779"/>
        <end position="798"/>
    </location>
</feature>
<evidence type="ECO:0000256" key="1">
    <source>
        <dbReference type="SAM" id="MobiDB-lite"/>
    </source>
</evidence>
<feature type="region of interest" description="Disordered" evidence="1">
    <location>
        <begin position="130"/>
        <end position="167"/>
    </location>
</feature>
<evidence type="ECO:0000313" key="2">
    <source>
        <dbReference type="EMBL" id="KAG5501534.1"/>
    </source>
</evidence>
<feature type="compositionally biased region" description="Basic and acidic residues" evidence="1">
    <location>
        <begin position="418"/>
        <end position="430"/>
    </location>
</feature>
<feature type="compositionally biased region" description="Polar residues" evidence="1">
    <location>
        <begin position="203"/>
        <end position="215"/>
    </location>
</feature>
<reference evidence="2 3" key="1">
    <citation type="submission" date="2021-02" db="EMBL/GenBank/DDBJ databases">
        <title>Porcisia hertigi Genome sequencing and assembly.</title>
        <authorList>
            <person name="Almutairi H."/>
            <person name="Gatherer D."/>
        </authorList>
    </citation>
    <scope>NUCLEOTIDE SEQUENCE [LARGE SCALE GENOMIC DNA]</scope>
    <source>
        <strain evidence="2 3">C119</strain>
    </source>
</reference>
<accession>A0A836I235</accession>